<evidence type="ECO:0000313" key="2">
    <source>
        <dbReference type="Proteomes" id="UP001177021"/>
    </source>
</evidence>
<gene>
    <name evidence="1" type="ORF">MILVUS5_LOCUS39565</name>
</gene>
<name>A0ACB0M5I2_TRIPR</name>
<sequence length="688" mass="79637">MLKWGAEKKTTHFLYISSRAHPSPAQTRMKVYCNCKQNRHFHFTLPLKISPSMDYIGGENDGQILQTGNSAYSDGDHEPPKKKLKRFNVWNYYIKIKEDGKEMCECKACGKMFICGGRSGISQLDQHIPKCHLMMKSRIAKYFKLKKLEHVMVRQSITQMTIKHYLPFQFVEWDEFRAFTKFVSHNEDQFLSRDAVVADVMKVYLLEKDKLKKQLAAIKGSVCLSIRCWTSSASSRGYVTLTAHFMDDQWNLNVKLLNFCHFDPSYDNFELSRKVIGCLQEWGIERSVFSITMDNASANDDDLLNLKNQLSSLDSLLRTFITSATTPSLEKHFKCCARVFDLMVQESLKVVRDVSDKIRNSLKYLCVSDSRWKQVSQCVVEVSGGDGSDGLYLDVPGKWVSTYMMLTRAIKYRSVFERMCLKDTSYSHCPSSEEWERGEIICAFLKNFIGLANIIPESTYPTSDTYLYEFWGIEFSLKKMMLSEDDKIRDMASKMLIEFDKYLSEYSMILAFACVLNPCLKFQYLEFIYENLGNDMETVKNKVSNVRKAIYALFNEYANKSASTSSRIPVRDSLFTSRERQFREYLEKERQEKYAGGVTQLDLYLKEKCIDDTNVLQYWKCDREYDILARMARDVLSVPIIAVASESAFSHGISILNKYRSCMVSKNMEALVCSHNWFFGFSRLATSL</sequence>
<protein>
    <submittedName>
        <fullName evidence="1">Uncharacterized protein</fullName>
    </submittedName>
</protein>
<accession>A0ACB0M5I2</accession>
<dbReference type="Proteomes" id="UP001177021">
    <property type="component" value="Unassembled WGS sequence"/>
</dbReference>
<dbReference type="EMBL" id="CASHSV030000823">
    <property type="protein sequence ID" value="CAJ2676950.1"/>
    <property type="molecule type" value="Genomic_DNA"/>
</dbReference>
<keyword evidence="2" id="KW-1185">Reference proteome</keyword>
<evidence type="ECO:0000313" key="1">
    <source>
        <dbReference type="EMBL" id="CAJ2676950.1"/>
    </source>
</evidence>
<comment type="caution">
    <text evidence="1">The sequence shown here is derived from an EMBL/GenBank/DDBJ whole genome shotgun (WGS) entry which is preliminary data.</text>
</comment>
<reference evidence="1" key="1">
    <citation type="submission" date="2023-10" db="EMBL/GenBank/DDBJ databases">
        <authorList>
            <person name="Rodriguez Cubillos JULIANA M."/>
            <person name="De Vega J."/>
        </authorList>
    </citation>
    <scope>NUCLEOTIDE SEQUENCE</scope>
</reference>
<organism evidence="1 2">
    <name type="scientific">Trifolium pratense</name>
    <name type="common">Red clover</name>
    <dbReference type="NCBI Taxonomy" id="57577"/>
    <lineage>
        <taxon>Eukaryota</taxon>
        <taxon>Viridiplantae</taxon>
        <taxon>Streptophyta</taxon>
        <taxon>Embryophyta</taxon>
        <taxon>Tracheophyta</taxon>
        <taxon>Spermatophyta</taxon>
        <taxon>Magnoliopsida</taxon>
        <taxon>eudicotyledons</taxon>
        <taxon>Gunneridae</taxon>
        <taxon>Pentapetalae</taxon>
        <taxon>rosids</taxon>
        <taxon>fabids</taxon>
        <taxon>Fabales</taxon>
        <taxon>Fabaceae</taxon>
        <taxon>Papilionoideae</taxon>
        <taxon>50 kb inversion clade</taxon>
        <taxon>NPAAA clade</taxon>
        <taxon>Hologalegina</taxon>
        <taxon>IRL clade</taxon>
        <taxon>Trifolieae</taxon>
        <taxon>Trifolium</taxon>
    </lineage>
</organism>
<proteinExistence type="predicted"/>